<name>X1SXK2_9ZZZZ</name>
<keyword evidence="5 7" id="KW-1133">Transmembrane helix</keyword>
<reference evidence="9" key="1">
    <citation type="journal article" date="2014" name="Front. Microbiol.">
        <title>High frequency of phylogenetically diverse reductive dehalogenase-homologous genes in deep subseafloor sedimentary metagenomes.</title>
        <authorList>
            <person name="Kawai M."/>
            <person name="Futagami T."/>
            <person name="Toyoda A."/>
            <person name="Takaki Y."/>
            <person name="Nishi S."/>
            <person name="Hori S."/>
            <person name="Arai W."/>
            <person name="Tsubouchi T."/>
            <person name="Morono Y."/>
            <person name="Uchiyama I."/>
            <person name="Ito T."/>
            <person name="Fujiyama A."/>
            <person name="Inagaki F."/>
            <person name="Takami H."/>
        </authorList>
    </citation>
    <scope>NUCLEOTIDE SEQUENCE</scope>
    <source>
        <strain evidence="9">Expedition CK06-06</strain>
    </source>
</reference>
<keyword evidence="2" id="KW-0813">Transport</keyword>
<dbReference type="GO" id="GO:0005886">
    <property type="term" value="C:plasma membrane"/>
    <property type="evidence" value="ECO:0007669"/>
    <property type="project" value="UniProtKB-SubCell"/>
</dbReference>
<evidence type="ECO:0000256" key="6">
    <source>
        <dbReference type="ARBA" id="ARBA00023136"/>
    </source>
</evidence>
<comment type="caution">
    <text evidence="9">The sequence shown here is derived from an EMBL/GenBank/DDBJ whole genome shotgun (WGS) entry which is preliminary data.</text>
</comment>
<feature type="domain" description="ABC transmembrane type-1" evidence="8">
    <location>
        <begin position="82"/>
        <end position="220"/>
    </location>
</feature>
<evidence type="ECO:0000256" key="5">
    <source>
        <dbReference type="ARBA" id="ARBA00022989"/>
    </source>
</evidence>
<feature type="transmembrane region" description="Helical" evidence="7">
    <location>
        <begin position="117"/>
        <end position="138"/>
    </location>
</feature>
<dbReference type="PANTHER" id="PTHR43744">
    <property type="entry name" value="ABC TRANSPORTER PERMEASE PROTEIN MG189-RELATED-RELATED"/>
    <property type="match status" value="1"/>
</dbReference>
<feature type="transmembrane region" description="Helical" evidence="7">
    <location>
        <begin position="21"/>
        <end position="42"/>
    </location>
</feature>
<keyword evidence="6 7" id="KW-0472">Membrane</keyword>
<comment type="subcellular location">
    <subcellularLocation>
        <location evidence="1">Cell membrane</location>
        <topology evidence="1">Multi-pass membrane protein</topology>
    </subcellularLocation>
</comment>
<keyword evidence="3" id="KW-1003">Cell membrane</keyword>
<dbReference type="SUPFAM" id="SSF161098">
    <property type="entry name" value="MetI-like"/>
    <property type="match status" value="1"/>
</dbReference>
<organism evidence="9">
    <name type="scientific">marine sediment metagenome</name>
    <dbReference type="NCBI Taxonomy" id="412755"/>
    <lineage>
        <taxon>unclassified sequences</taxon>
        <taxon>metagenomes</taxon>
        <taxon>ecological metagenomes</taxon>
    </lineage>
</organism>
<protein>
    <recommendedName>
        <fullName evidence="8">ABC transmembrane type-1 domain-containing protein</fullName>
    </recommendedName>
</protein>
<dbReference type="CDD" id="cd06261">
    <property type="entry name" value="TM_PBP2"/>
    <property type="match status" value="1"/>
</dbReference>
<dbReference type="PANTHER" id="PTHR43744:SF8">
    <property type="entry name" value="SN-GLYCEROL-3-PHOSPHATE TRANSPORT SYSTEM PERMEASE PROTEIN UGPE"/>
    <property type="match status" value="1"/>
</dbReference>
<dbReference type="EMBL" id="BARW01015684">
    <property type="protein sequence ID" value="GAI97678.1"/>
    <property type="molecule type" value="Genomic_DNA"/>
</dbReference>
<feature type="transmembrane region" description="Helical" evidence="7">
    <location>
        <begin position="150"/>
        <end position="173"/>
    </location>
</feature>
<evidence type="ECO:0000256" key="4">
    <source>
        <dbReference type="ARBA" id="ARBA00022692"/>
    </source>
</evidence>
<dbReference type="PROSITE" id="PS50928">
    <property type="entry name" value="ABC_TM1"/>
    <property type="match status" value="1"/>
</dbReference>
<sequence length="220" mass="24566">MEVSASQYARMRRVQLIVGRILLYAVVVLFCLYVLLPLYYIFLTAFVPGDKIFSQPLNYLPQSLNIERYQEIFDALPIARYMLNTAFLAITSTLIALFISFLGAYSIARIEFPGANLVMVGLLASGMLPAAVTIIPLFQMYQKLKLVNTLQGLLVLYASGMLPVTTWVLVSFIKQVPLEIEDAAKVDGAGFFSLIWHIVLPVVQPGLATMFMINFIAGWN</sequence>
<evidence type="ECO:0000256" key="3">
    <source>
        <dbReference type="ARBA" id="ARBA00022475"/>
    </source>
</evidence>
<evidence type="ECO:0000256" key="2">
    <source>
        <dbReference type="ARBA" id="ARBA00022448"/>
    </source>
</evidence>
<evidence type="ECO:0000313" key="9">
    <source>
        <dbReference type="EMBL" id="GAI97678.1"/>
    </source>
</evidence>
<feature type="transmembrane region" description="Helical" evidence="7">
    <location>
        <begin position="86"/>
        <end position="105"/>
    </location>
</feature>
<dbReference type="Gene3D" id="1.10.3720.10">
    <property type="entry name" value="MetI-like"/>
    <property type="match status" value="1"/>
</dbReference>
<dbReference type="AlphaFoldDB" id="X1SXK2"/>
<evidence type="ECO:0000259" key="8">
    <source>
        <dbReference type="PROSITE" id="PS50928"/>
    </source>
</evidence>
<gene>
    <name evidence="9" type="ORF">S12H4_27468</name>
</gene>
<dbReference type="GO" id="GO:0055085">
    <property type="term" value="P:transmembrane transport"/>
    <property type="evidence" value="ECO:0007669"/>
    <property type="project" value="InterPro"/>
</dbReference>
<evidence type="ECO:0000256" key="1">
    <source>
        <dbReference type="ARBA" id="ARBA00004651"/>
    </source>
</evidence>
<dbReference type="InterPro" id="IPR035906">
    <property type="entry name" value="MetI-like_sf"/>
</dbReference>
<accession>X1SXK2</accession>
<proteinExistence type="predicted"/>
<feature type="transmembrane region" description="Helical" evidence="7">
    <location>
        <begin position="194"/>
        <end position="217"/>
    </location>
</feature>
<dbReference type="Pfam" id="PF00528">
    <property type="entry name" value="BPD_transp_1"/>
    <property type="match status" value="1"/>
</dbReference>
<feature type="non-terminal residue" evidence="9">
    <location>
        <position position="220"/>
    </location>
</feature>
<evidence type="ECO:0000256" key="7">
    <source>
        <dbReference type="SAM" id="Phobius"/>
    </source>
</evidence>
<keyword evidence="4 7" id="KW-0812">Transmembrane</keyword>
<dbReference type="InterPro" id="IPR000515">
    <property type="entry name" value="MetI-like"/>
</dbReference>